<accession>A0A3P8DUD2</accession>
<proteinExistence type="predicted"/>
<organism evidence="2 3">
    <name type="scientific">Schistosoma mattheei</name>
    <dbReference type="NCBI Taxonomy" id="31246"/>
    <lineage>
        <taxon>Eukaryota</taxon>
        <taxon>Metazoa</taxon>
        <taxon>Spiralia</taxon>
        <taxon>Lophotrochozoa</taxon>
        <taxon>Platyhelminthes</taxon>
        <taxon>Trematoda</taxon>
        <taxon>Digenea</taxon>
        <taxon>Strigeidida</taxon>
        <taxon>Schistosomatoidea</taxon>
        <taxon>Schistosomatidae</taxon>
        <taxon>Schistosoma</taxon>
    </lineage>
</organism>
<evidence type="ECO:0000256" key="1">
    <source>
        <dbReference type="SAM" id="MobiDB-lite"/>
    </source>
</evidence>
<protein>
    <submittedName>
        <fullName evidence="2">Uncharacterized protein</fullName>
    </submittedName>
</protein>
<sequence>MYKYNNNNNNSNNNSNNNNNNNNNNKKKKKKKKKNEIGAHKKLVQFTLFIFSEKKRHTERMNLRKHYIGKK</sequence>
<name>A0A3P8DUD2_9TREM</name>
<evidence type="ECO:0000313" key="3">
    <source>
        <dbReference type="Proteomes" id="UP000269396"/>
    </source>
</evidence>
<evidence type="ECO:0000313" key="2">
    <source>
        <dbReference type="EMBL" id="VDO99802.1"/>
    </source>
</evidence>
<feature type="compositionally biased region" description="Low complexity" evidence="1">
    <location>
        <begin position="1"/>
        <end position="24"/>
    </location>
</feature>
<gene>
    <name evidence="2" type="ORF">SMTD_LOCUS3844</name>
</gene>
<feature type="region of interest" description="Disordered" evidence="1">
    <location>
        <begin position="1"/>
        <end position="39"/>
    </location>
</feature>
<feature type="compositionally biased region" description="Basic residues" evidence="1">
    <location>
        <begin position="25"/>
        <end position="34"/>
    </location>
</feature>
<dbReference type="Proteomes" id="UP000269396">
    <property type="component" value="Unassembled WGS sequence"/>
</dbReference>
<dbReference type="EMBL" id="UZAL01008260">
    <property type="protein sequence ID" value="VDO99802.1"/>
    <property type="molecule type" value="Genomic_DNA"/>
</dbReference>
<reference evidence="2 3" key="1">
    <citation type="submission" date="2018-11" db="EMBL/GenBank/DDBJ databases">
        <authorList>
            <consortium name="Pathogen Informatics"/>
        </authorList>
    </citation>
    <scope>NUCLEOTIDE SEQUENCE [LARGE SCALE GENOMIC DNA]</scope>
    <source>
        <strain>Denwood</strain>
        <strain evidence="3">Zambia</strain>
    </source>
</reference>
<keyword evidence="3" id="KW-1185">Reference proteome</keyword>
<dbReference type="AlphaFoldDB" id="A0A3P8DUD2"/>